<sequence>MNTLPPDPDPTPPTPPTASQRVISAFERLTEAHRPELWSTLRAVEDVLVDAKAVDDRVQAGETLPLAGTVFAVPELVDVAGQPSGRSVPEASATLVARLTAAGAVVLGKTGCATVASAWDHAKTGGRGAAVAVALGIVDLALSTAGAVPAALNAVVALKPTRGLLPMTGVRSGDGISVYTTGLVAGRQALALMTGPDGVSSTRPWPEDVRLGAGEHPRIAYPRNLALSDAAALAFELVVKRLTATGAILEPVDEPAIDGFDALLVPTVPDHPELAEALADPAGVHHRLAAGTAFADRLDLASVTVPVLPGDRRPFGVTFLTRAFEDQIGLDLATVCTDEPMTPYPEPGEDVVVFGAHLRGQPLNAALTGLGARFTGPVRTTESYRMVLLDTEPPQPGVLDDGGHVLDGERWRLSPAAFEAFAATLARPFVLDRVELDDGTRPLAVRCDPAANGTGLDRYESWRGYVRFTSTAGLRGPG</sequence>
<dbReference type="Proteomes" id="UP001144096">
    <property type="component" value="Unassembled WGS sequence"/>
</dbReference>
<keyword evidence="5" id="KW-1185">Reference proteome</keyword>
<feature type="domain" description="Allophanate hydrolase C-terminal" evidence="3">
    <location>
        <begin position="350"/>
        <end position="466"/>
    </location>
</feature>
<dbReference type="Pfam" id="PF21986">
    <property type="entry name" value="AH_C"/>
    <property type="match status" value="1"/>
</dbReference>
<organism evidence="4 5">
    <name type="scientific">Amycolatopsis iheyensis</name>
    <dbReference type="NCBI Taxonomy" id="2945988"/>
    <lineage>
        <taxon>Bacteria</taxon>
        <taxon>Bacillati</taxon>
        <taxon>Actinomycetota</taxon>
        <taxon>Actinomycetes</taxon>
        <taxon>Pseudonocardiales</taxon>
        <taxon>Pseudonocardiaceae</taxon>
        <taxon>Amycolatopsis</taxon>
    </lineage>
</organism>
<proteinExistence type="inferred from homology"/>
<dbReference type="EMBL" id="JAMXQV010000016">
    <property type="protein sequence ID" value="MCR6486844.1"/>
    <property type="molecule type" value="Genomic_DNA"/>
</dbReference>
<dbReference type="InterPro" id="IPR023631">
    <property type="entry name" value="Amidase_dom"/>
</dbReference>
<reference evidence="4" key="1">
    <citation type="submission" date="2022-06" db="EMBL/GenBank/DDBJ databases">
        <title>Amycolatopsis iheyaensis sp. nov., a new species of the genus Amycolatopsis isolated from soil in Iheya island, Japan.</title>
        <authorList>
            <person name="Ngamcharungchit C."/>
            <person name="Kanto H."/>
            <person name="Take A."/>
            <person name="Intra B."/>
            <person name="Matsumoto A."/>
            <person name="Panbangred W."/>
            <person name="Inahashi Y."/>
        </authorList>
    </citation>
    <scope>NUCLEOTIDE SEQUENCE</scope>
    <source>
        <strain evidence="4">OK19-0408</strain>
    </source>
</reference>
<name>A0A9X2NHK7_9PSEU</name>
<dbReference type="Gene3D" id="3.90.1300.10">
    <property type="entry name" value="Amidase signature (AS) domain"/>
    <property type="match status" value="2"/>
</dbReference>
<feature type="domain" description="Amidase" evidence="2">
    <location>
        <begin position="125"/>
        <end position="258"/>
    </location>
</feature>
<comment type="caution">
    <text evidence="4">The sequence shown here is derived from an EMBL/GenBank/DDBJ whole genome shotgun (WGS) entry which is preliminary data.</text>
</comment>
<accession>A0A9X2NHK7</accession>
<evidence type="ECO:0000313" key="5">
    <source>
        <dbReference type="Proteomes" id="UP001144096"/>
    </source>
</evidence>
<evidence type="ECO:0000259" key="3">
    <source>
        <dbReference type="Pfam" id="PF21986"/>
    </source>
</evidence>
<dbReference type="RefSeq" id="WP_257923410.1">
    <property type="nucleotide sequence ID" value="NZ_JAMXQV010000016.1"/>
</dbReference>
<evidence type="ECO:0000313" key="4">
    <source>
        <dbReference type="EMBL" id="MCR6486844.1"/>
    </source>
</evidence>
<comment type="similarity">
    <text evidence="1">Belongs to the amidase family.</text>
</comment>
<dbReference type="InterPro" id="IPR036928">
    <property type="entry name" value="AS_sf"/>
</dbReference>
<dbReference type="AlphaFoldDB" id="A0A9X2NHK7"/>
<dbReference type="PANTHER" id="PTHR11895:SF7">
    <property type="entry name" value="GLUTAMYL-TRNA(GLN) AMIDOTRANSFERASE SUBUNIT A, MITOCHONDRIAL"/>
    <property type="match status" value="1"/>
</dbReference>
<dbReference type="InterPro" id="IPR000120">
    <property type="entry name" value="Amidase"/>
</dbReference>
<dbReference type="PANTHER" id="PTHR11895">
    <property type="entry name" value="TRANSAMIDASE"/>
    <property type="match status" value="1"/>
</dbReference>
<dbReference type="InterPro" id="IPR053844">
    <property type="entry name" value="AH_C"/>
</dbReference>
<evidence type="ECO:0000259" key="2">
    <source>
        <dbReference type="Pfam" id="PF01425"/>
    </source>
</evidence>
<dbReference type="SUPFAM" id="SSF75304">
    <property type="entry name" value="Amidase signature (AS) enzymes"/>
    <property type="match status" value="1"/>
</dbReference>
<dbReference type="Pfam" id="PF01425">
    <property type="entry name" value="Amidase"/>
    <property type="match status" value="2"/>
</dbReference>
<gene>
    <name evidence="4" type="ORF">M8542_28845</name>
</gene>
<feature type="domain" description="Amidase" evidence="2">
    <location>
        <begin position="22"/>
        <end position="115"/>
    </location>
</feature>
<protein>
    <submittedName>
        <fullName evidence="4">Amidase family protein</fullName>
    </submittedName>
</protein>
<evidence type="ECO:0000256" key="1">
    <source>
        <dbReference type="ARBA" id="ARBA00009199"/>
    </source>
</evidence>
<dbReference type="Gene3D" id="3.10.490.10">
    <property type="entry name" value="Gamma-glutamyl cyclotransferase-like"/>
    <property type="match status" value="1"/>
</dbReference>
<dbReference type="GO" id="GO:0003824">
    <property type="term" value="F:catalytic activity"/>
    <property type="evidence" value="ECO:0007669"/>
    <property type="project" value="InterPro"/>
</dbReference>